<gene>
    <name evidence="2" type="ORF">L596_021879</name>
</gene>
<feature type="compositionally biased region" description="Polar residues" evidence="1">
    <location>
        <begin position="39"/>
        <end position="48"/>
    </location>
</feature>
<name>A0A4U5MKF4_STECR</name>
<organism evidence="2 3">
    <name type="scientific">Steinernema carpocapsae</name>
    <name type="common">Entomopathogenic nematode</name>
    <dbReference type="NCBI Taxonomy" id="34508"/>
    <lineage>
        <taxon>Eukaryota</taxon>
        <taxon>Metazoa</taxon>
        <taxon>Ecdysozoa</taxon>
        <taxon>Nematoda</taxon>
        <taxon>Chromadorea</taxon>
        <taxon>Rhabditida</taxon>
        <taxon>Tylenchina</taxon>
        <taxon>Panagrolaimomorpha</taxon>
        <taxon>Strongyloidoidea</taxon>
        <taxon>Steinernematidae</taxon>
        <taxon>Steinernema</taxon>
    </lineage>
</organism>
<evidence type="ECO:0000313" key="2">
    <source>
        <dbReference type="EMBL" id="TKR69772.1"/>
    </source>
</evidence>
<proteinExistence type="predicted"/>
<dbReference type="AlphaFoldDB" id="A0A4U5MKF4"/>
<protein>
    <submittedName>
        <fullName evidence="2">Uncharacterized protein</fullName>
    </submittedName>
</protein>
<comment type="caution">
    <text evidence="2">The sequence shown here is derived from an EMBL/GenBank/DDBJ whole genome shotgun (WGS) entry which is preliminary data.</text>
</comment>
<sequence>MKRNRRWRDFLRRAPRLLTVTTCARGMHNTFFRGIRSVHGSSNRSSTAVGRRESEMSENMDQIEERLVETGT</sequence>
<dbReference type="EMBL" id="AZBU02000007">
    <property type="protein sequence ID" value="TKR69772.1"/>
    <property type="molecule type" value="Genomic_DNA"/>
</dbReference>
<feature type="region of interest" description="Disordered" evidence="1">
    <location>
        <begin position="38"/>
        <end position="62"/>
    </location>
</feature>
<reference evidence="2 3" key="1">
    <citation type="journal article" date="2015" name="Genome Biol.">
        <title>Comparative genomics of Steinernema reveals deeply conserved gene regulatory networks.</title>
        <authorList>
            <person name="Dillman A.R."/>
            <person name="Macchietto M."/>
            <person name="Porter C.F."/>
            <person name="Rogers A."/>
            <person name="Williams B."/>
            <person name="Antoshechkin I."/>
            <person name="Lee M.M."/>
            <person name="Goodwin Z."/>
            <person name="Lu X."/>
            <person name="Lewis E.E."/>
            <person name="Goodrich-Blair H."/>
            <person name="Stock S.P."/>
            <person name="Adams B.J."/>
            <person name="Sternberg P.W."/>
            <person name="Mortazavi A."/>
        </authorList>
    </citation>
    <scope>NUCLEOTIDE SEQUENCE [LARGE SCALE GENOMIC DNA]</scope>
    <source>
        <strain evidence="2 3">ALL</strain>
    </source>
</reference>
<keyword evidence="3" id="KW-1185">Reference proteome</keyword>
<evidence type="ECO:0000256" key="1">
    <source>
        <dbReference type="SAM" id="MobiDB-lite"/>
    </source>
</evidence>
<dbReference type="Proteomes" id="UP000298663">
    <property type="component" value="Unassembled WGS sequence"/>
</dbReference>
<evidence type="ECO:0000313" key="3">
    <source>
        <dbReference type="Proteomes" id="UP000298663"/>
    </source>
</evidence>
<accession>A0A4U5MKF4</accession>
<reference evidence="2 3" key="2">
    <citation type="journal article" date="2019" name="G3 (Bethesda)">
        <title>Hybrid Assembly of the Genome of the Entomopathogenic Nematode Steinernema carpocapsae Identifies the X-Chromosome.</title>
        <authorList>
            <person name="Serra L."/>
            <person name="Macchietto M."/>
            <person name="Macias-Munoz A."/>
            <person name="McGill C.J."/>
            <person name="Rodriguez I.M."/>
            <person name="Rodriguez B."/>
            <person name="Murad R."/>
            <person name="Mortazavi A."/>
        </authorList>
    </citation>
    <scope>NUCLEOTIDE SEQUENCE [LARGE SCALE GENOMIC DNA]</scope>
    <source>
        <strain evidence="2 3">ALL</strain>
    </source>
</reference>